<keyword evidence="4" id="KW-0256">Endoplasmic reticulum</keyword>
<evidence type="ECO:0008006" key="11">
    <source>
        <dbReference type="Google" id="ProtNLM"/>
    </source>
</evidence>
<sequence length="73" mass="8140">MSRNMCTTLVVPSRYIMPATRLNRIARYNEGGIMNNDEMDAALMVFVNCLGAVIMISVVGFHYLTAKPKDAEL</sequence>
<gene>
    <name evidence="9" type="ORF">PPTG_08161</name>
</gene>
<evidence type="ECO:0000256" key="7">
    <source>
        <dbReference type="ARBA" id="ARBA00023136"/>
    </source>
</evidence>
<reference evidence="9 10" key="2">
    <citation type="submission" date="2013-11" db="EMBL/GenBank/DDBJ databases">
        <title>The Genome Sequence of Phytophthora parasitica INRA-310.</title>
        <authorList>
            <consortium name="The Broad Institute Genomics Platform"/>
            <person name="Russ C."/>
            <person name="Tyler B."/>
            <person name="Panabieres F."/>
            <person name="Shan W."/>
            <person name="Tripathy S."/>
            <person name="Grunwald N."/>
            <person name="Machado M."/>
            <person name="Johnson C.S."/>
            <person name="Arredondo F."/>
            <person name="Hong C."/>
            <person name="Coffey M."/>
            <person name="Young S.K."/>
            <person name="Zeng Q."/>
            <person name="Gargeya S."/>
            <person name="Fitzgerald M."/>
            <person name="Abouelleil A."/>
            <person name="Alvarado L."/>
            <person name="Chapman S.B."/>
            <person name="Gainer-Dewar J."/>
            <person name="Goldberg J."/>
            <person name="Griggs A."/>
            <person name="Gujja S."/>
            <person name="Hansen M."/>
            <person name="Howarth C."/>
            <person name="Imamovic A."/>
            <person name="Ireland A."/>
            <person name="Larimer J."/>
            <person name="McCowan C."/>
            <person name="Murphy C."/>
            <person name="Pearson M."/>
            <person name="Poon T.W."/>
            <person name="Priest M."/>
            <person name="Roberts A."/>
            <person name="Saif S."/>
            <person name="Shea T."/>
            <person name="Sykes S."/>
            <person name="Wortman J."/>
            <person name="Nusbaum C."/>
            <person name="Birren B."/>
        </authorList>
    </citation>
    <scope>NUCLEOTIDE SEQUENCE [LARGE SCALE GENOMIC DNA]</scope>
    <source>
        <strain evidence="9 10">INRA-310</strain>
    </source>
</reference>
<organism evidence="9 10">
    <name type="scientific">Phytophthora nicotianae (strain INRA-310)</name>
    <name type="common">Phytophthora parasitica</name>
    <dbReference type="NCBI Taxonomy" id="761204"/>
    <lineage>
        <taxon>Eukaryota</taxon>
        <taxon>Sar</taxon>
        <taxon>Stramenopiles</taxon>
        <taxon>Oomycota</taxon>
        <taxon>Peronosporomycetes</taxon>
        <taxon>Peronosporales</taxon>
        <taxon>Peronosporaceae</taxon>
        <taxon>Phytophthora</taxon>
    </lineage>
</organism>
<evidence type="ECO:0000256" key="5">
    <source>
        <dbReference type="ARBA" id="ARBA00022968"/>
    </source>
</evidence>
<evidence type="ECO:0000256" key="8">
    <source>
        <dbReference type="SAM" id="Phobius"/>
    </source>
</evidence>
<evidence type="ECO:0000313" key="9">
    <source>
        <dbReference type="EMBL" id="ETN13281.1"/>
    </source>
</evidence>
<name>W2QK74_PHYN3</name>
<dbReference type="GeneID" id="20177989"/>
<accession>W2QK74</accession>
<dbReference type="VEuPathDB" id="FungiDB:PPTG_08161"/>
<feature type="transmembrane region" description="Helical" evidence="8">
    <location>
        <begin position="41"/>
        <end position="64"/>
    </location>
</feature>
<dbReference type="GO" id="GO:0005789">
    <property type="term" value="C:endoplasmic reticulum membrane"/>
    <property type="evidence" value="ECO:0007669"/>
    <property type="project" value="UniProtKB-SubCell"/>
</dbReference>
<evidence type="ECO:0000256" key="3">
    <source>
        <dbReference type="ARBA" id="ARBA00022692"/>
    </source>
</evidence>
<dbReference type="EMBL" id="KI669575">
    <property type="protein sequence ID" value="ETN13281.1"/>
    <property type="molecule type" value="Genomic_DNA"/>
</dbReference>
<dbReference type="RefSeq" id="XP_008901344.1">
    <property type="nucleotide sequence ID" value="XM_008903096.1"/>
</dbReference>
<reference evidence="10" key="1">
    <citation type="submission" date="2011-12" db="EMBL/GenBank/DDBJ databases">
        <authorList>
            <consortium name="The Broad Institute Genome Sequencing Platform"/>
            <person name="Russ C."/>
            <person name="Tyler B."/>
            <person name="Panabieres F."/>
            <person name="Shan W."/>
            <person name="Tripathy S."/>
            <person name="Grunwald N."/>
            <person name="Machado M."/>
            <person name="Young S.K."/>
            <person name="Zeng Q."/>
            <person name="Gargeya S."/>
            <person name="Fitzgerald M."/>
            <person name="Haas B."/>
            <person name="Abouelleil A."/>
            <person name="Alvarado L."/>
            <person name="Arachchi H.M."/>
            <person name="Berlin A."/>
            <person name="Chapman S.B."/>
            <person name="Gearin G."/>
            <person name="Goldberg J."/>
            <person name="Griggs A."/>
            <person name="Gujja S."/>
            <person name="Hansen M."/>
            <person name="Heiman D."/>
            <person name="Howarth C."/>
            <person name="Larimer J."/>
            <person name="Lui A."/>
            <person name="MacDonald P.J.P."/>
            <person name="McCowen C."/>
            <person name="Montmayeur A."/>
            <person name="Murphy C."/>
            <person name="Neiman D."/>
            <person name="Pearson M."/>
            <person name="Priest M."/>
            <person name="Roberts A."/>
            <person name="Saif S."/>
            <person name="Shea T."/>
            <person name="Sisk P."/>
            <person name="Stolte C."/>
            <person name="Sykes S."/>
            <person name="Wortman J."/>
            <person name="Nusbaum C."/>
            <person name="Birren B."/>
        </authorList>
    </citation>
    <scope>NUCLEOTIDE SEQUENCE [LARGE SCALE GENOMIC DNA]</scope>
    <source>
        <strain evidence="10">INRA-310</strain>
    </source>
</reference>
<evidence type="ECO:0000256" key="6">
    <source>
        <dbReference type="ARBA" id="ARBA00022989"/>
    </source>
</evidence>
<keyword evidence="7 8" id="KW-0472">Membrane</keyword>
<evidence type="ECO:0000256" key="2">
    <source>
        <dbReference type="ARBA" id="ARBA00007685"/>
    </source>
</evidence>
<keyword evidence="5" id="KW-0735">Signal-anchor</keyword>
<keyword evidence="6 8" id="KW-1133">Transmembrane helix</keyword>
<dbReference type="RefSeq" id="XP_008901343.1">
    <property type="nucleotide sequence ID" value="XM_008903095.1"/>
</dbReference>
<dbReference type="Proteomes" id="UP000018817">
    <property type="component" value="Unassembled WGS sequence"/>
</dbReference>
<comment type="subcellular location">
    <subcellularLocation>
        <location evidence="1">Endoplasmic reticulum membrane</location>
        <topology evidence="1">Single-pass type III membrane protein</topology>
    </subcellularLocation>
</comment>
<proteinExistence type="inferred from homology"/>
<dbReference type="InterPro" id="IPR036330">
    <property type="entry name" value="Ost4p_sf"/>
</dbReference>
<dbReference type="AlphaFoldDB" id="W2QK74"/>
<dbReference type="OMA" id="SHNWCTT"/>
<dbReference type="Pfam" id="PF10215">
    <property type="entry name" value="Ost4"/>
    <property type="match status" value="1"/>
</dbReference>
<dbReference type="SUPFAM" id="SSF103464">
    <property type="entry name" value="Oligosaccharyltransferase subunit ost4p"/>
    <property type="match status" value="1"/>
</dbReference>
<dbReference type="InterPro" id="IPR018943">
    <property type="entry name" value="Oligosaccaryltransferase"/>
</dbReference>
<protein>
    <recommendedName>
        <fullName evidence="11">Dolichyl-diphosphooligosaccharide--protein glycosyltransferase subunit 4</fullName>
    </recommendedName>
</protein>
<evidence type="ECO:0000313" key="10">
    <source>
        <dbReference type="Proteomes" id="UP000018817"/>
    </source>
</evidence>
<comment type="similarity">
    <text evidence="2">Belongs to the OST4 family.</text>
</comment>
<dbReference type="OrthoDB" id="68044at2759"/>
<evidence type="ECO:0000256" key="1">
    <source>
        <dbReference type="ARBA" id="ARBA00004643"/>
    </source>
</evidence>
<evidence type="ECO:0000256" key="4">
    <source>
        <dbReference type="ARBA" id="ARBA00022824"/>
    </source>
</evidence>
<dbReference type="EMBL" id="KI669575">
    <property type="protein sequence ID" value="ETN13282.1"/>
    <property type="molecule type" value="Genomic_DNA"/>
</dbReference>
<keyword evidence="3 8" id="KW-0812">Transmembrane</keyword>